<protein>
    <submittedName>
        <fullName evidence="3">Uncharacterized protein</fullName>
    </submittedName>
</protein>
<evidence type="ECO:0000256" key="1">
    <source>
        <dbReference type="SAM" id="MobiDB-lite"/>
    </source>
</evidence>
<evidence type="ECO:0000313" key="3">
    <source>
        <dbReference type="EMBL" id="KAJ7195360.1"/>
    </source>
</evidence>
<keyword evidence="4" id="KW-1185">Reference proteome</keyword>
<comment type="caution">
    <text evidence="3">The sequence shown here is derived from an EMBL/GenBank/DDBJ whole genome shotgun (WGS) entry which is preliminary data.</text>
</comment>
<organism evidence="3 4">
    <name type="scientific">Mycena pura</name>
    <dbReference type="NCBI Taxonomy" id="153505"/>
    <lineage>
        <taxon>Eukaryota</taxon>
        <taxon>Fungi</taxon>
        <taxon>Dikarya</taxon>
        <taxon>Basidiomycota</taxon>
        <taxon>Agaricomycotina</taxon>
        <taxon>Agaricomycetes</taxon>
        <taxon>Agaricomycetidae</taxon>
        <taxon>Agaricales</taxon>
        <taxon>Marasmiineae</taxon>
        <taxon>Mycenaceae</taxon>
        <taxon>Mycena</taxon>
    </lineage>
</organism>
<feature type="compositionally biased region" description="Pro residues" evidence="1">
    <location>
        <begin position="78"/>
        <end position="90"/>
    </location>
</feature>
<feature type="signal peptide" evidence="2">
    <location>
        <begin position="1"/>
        <end position="18"/>
    </location>
</feature>
<feature type="compositionally biased region" description="Basic residues" evidence="1">
    <location>
        <begin position="102"/>
        <end position="111"/>
    </location>
</feature>
<evidence type="ECO:0000313" key="4">
    <source>
        <dbReference type="Proteomes" id="UP001219525"/>
    </source>
</evidence>
<evidence type="ECO:0000256" key="2">
    <source>
        <dbReference type="SAM" id="SignalP"/>
    </source>
</evidence>
<sequence>MALSASLSFFVSVPLNWALIFRAFSLEFQTCRNLIFHDFEGISTSVYMHLNFSDFGRGRQLPTSPPRVPPAHRRPRGRCPPPAVSRPPPSRIGDGQAAHYGRDKRRVKGNMRRAAGERRRAAGRRQAEGVGGVGVKLDTDENKTVCLHSSICVGKRIVIQALSTGFYVRLKPRNTENYKYN</sequence>
<proteinExistence type="predicted"/>
<name>A0AAD6UYS0_9AGAR</name>
<feature type="chain" id="PRO_5042203172" evidence="2">
    <location>
        <begin position="19"/>
        <end position="181"/>
    </location>
</feature>
<reference evidence="3" key="1">
    <citation type="submission" date="2023-03" db="EMBL/GenBank/DDBJ databases">
        <title>Massive genome expansion in bonnet fungi (Mycena s.s.) driven by repeated elements and novel gene families across ecological guilds.</title>
        <authorList>
            <consortium name="Lawrence Berkeley National Laboratory"/>
            <person name="Harder C.B."/>
            <person name="Miyauchi S."/>
            <person name="Viragh M."/>
            <person name="Kuo A."/>
            <person name="Thoen E."/>
            <person name="Andreopoulos B."/>
            <person name="Lu D."/>
            <person name="Skrede I."/>
            <person name="Drula E."/>
            <person name="Henrissat B."/>
            <person name="Morin E."/>
            <person name="Kohler A."/>
            <person name="Barry K."/>
            <person name="LaButti K."/>
            <person name="Morin E."/>
            <person name="Salamov A."/>
            <person name="Lipzen A."/>
            <person name="Mereny Z."/>
            <person name="Hegedus B."/>
            <person name="Baldrian P."/>
            <person name="Stursova M."/>
            <person name="Weitz H."/>
            <person name="Taylor A."/>
            <person name="Grigoriev I.V."/>
            <person name="Nagy L.G."/>
            <person name="Martin F."/>
            <person name="Kauserud H."/>
        </authorList>
    </citation>
    <scope>NUCLEOTIDE SEQUENCE</scope>
    <source>
        <strain evidence="3">9144</strain>
    </source>
</reference>
<accession>A0AAD6UYS0</accession>
<keyword evidence="2" id="KW-0732">Signal</keyword>
<dbReference type="AlphaFoldDB" id="A0AAD6UYS0"/>
<feature type="region of interest" description="Disordered" evidence="1">
    <location>
        <begin position="58"/>
        <end position="127"/>
    </location>
</feature>
<dbReference type="Proteomes" id="UP001219525">
    <property type="component" value="Unassembled WGS sequence"/>
</dbReference>
<gene>
    <name evidence="3" type="ORF">GGX14DRAFT_677145</name>
</gene>
<dbReference type="EMBL" id="JARJCW010000091">
    <property type="protein sequence ID" value="KAJ7195360.1"/>
    <property type="molecule type" value="Genomic_DNA"/>
</dbReference>